<dbReference type="AlphaFoldDB" id="S3CM27"/>
<evidence type="ECO:0000256" key="1">
    <source>
        <dbReference type="SAM" id="Coils"/>
    </source>
</evidence>
<dbReference type="HOGENOM" id="CLU_028906_1_2_1"/>
<dbReference type="OMA" id="WKYIDER"/>
<protein>
    <submittedName>
        <fullName evidence="2">Phosphotransferase family protein</fullName>
    </submittedName>
</protein>
<keyword evidence="3" id="KW-1185">Reference proteome</keyword>
<dbReference type="Proteomes" id="UP000016923">
    <property type="component" value="Unassembled WGS sequence"/>
</dbReference>
<dbReference type="eggNOG" id="ENOG502SKQE">
    <property type="taxonomic scope" value="Eukaryota"/>
</dbReference>
<dbReference type="GO" id="GO:0016740">
    <property type="term" value="F:transferase activity"/>
    <property type="evidence" value="ECO:0007669"/>
    <property type="project" value="UniProtKB-KW"/>
</dbReference>
<reference evidence="2 3" key="1">
    <citation type="journal article" date="2013" name="BMC Genomics">
        <title>The genome and transcriptome of the pine saprophyte Ophiostoma piceae, and a comparison with the bark beetle-associated pine pathogen Grosmannia clavigera.</title>
        <authorList>
            <person name="Haridas S."/>
            <person name="Wang Y."/>
            <person name="Lim L."/>
            <person name="Massoumi Alamouti S."/>
            <person name="Jackman S."/>
            <person name="Docking R."/>
            <person name="Robertson G."/>
            <person name="Birol I."/>
            <person name="Bohlmann J."/>
            <person name="Breuil C."/>
        </authorList>
    </citation>
    <scope>NUCLEOTIDE SEQUENCE [LARGE SCALE GENOMIC DNA]</scope>
    <source>
        <strain evidence="2 3">UAMH 11346</strain>
    </source>
</reference>
<evidence type="ECO:0000313" key="3">
    <source>
        <dbReference type="Proteomes" id="UP000016923"/>
    </source>
</evidence>
<dbReference type="STRING" id="1262450.S3CM27"/>
<dbReference type="VEuPathDB" id="FungiDB:F503_00290"/>
<keyword evidence="2" id="KW-0808">Transferase</keyword>
<keyword evidence="1" id="KW-0175">Coiled coil</keyword>
<name>S3CM27_OPHP1</name>
<organism evidence="2 3">
    <name type="scientific">Ophiostoma piceae (strain UAMH 11346)</name>
    <name type="common">Sap stain fungus</name>
    <dbReference type="NCBI Taxonomy" id="1262450"/>
    <lineage>
        <taxon>Eukaryota</taxon>
        <taxon>Fungi</taxon>
        <taxon>Dikarya</taxon>
        <taxon>Ascomycota</taxon>
        <taxon>Pezizomycotina</taxon>
        <taxon>Sordariomycetes</taxon>
        <taxon>Sordariomycetidae</taxon>
        <taxon>Ophiostomatales</taxon>
        <taxon>Ophiostomataceae</taxon>
        <taxon>Ophiostoma</taxon>
    </lineage>
</organism>
<evidence type="ECO:0000313" key="2">
    <source>
        <dbReference type="EMBL" id="EPE07568.1"/>
    </source>
</evidence>
<accession>S3CM27</accession>
<feature type="coiled-coil region" evidence="1">
    <location>
        <begin position="78"/>
        <end position="105"/>
    </location>
</feature>
<proteinExistence type="predicted"/>
<sequence>MMQAAFQCRDDVLDADDARDKYVARQLFRKLAANKRPTDAQTAGQPYTLFSEDFRPENKPEDFSSSPGAWLEQCEPYMQTFLRLLEEAEAEQANKQDNVKDKDNGLTLSQRMRANWTSRRWMVEYAARTTWVFDHFWWKYIDKSCFGENEDEDHKERLVLLTDVQREQLEPFVAKKLLMTEEKEILQCTDEDVQRRLQELLI</sequence>
<dbReference type="OrthoDB" id="5412996at2759"/>
<dbReference type="EMBL" id="KE148150">
    <property type="protein sequence ID" value="EPE07568.1"/>
    <property type="molecule type" value="Genomic_DNA"/>
</dbReference>
<gene>
    <name evidence="2" type="ORF">F503_00290</name>
</gene>